<protein>
    <submittedName>
        <fullName evidence="1">Uncharacterized protein</fullName>
    </submittedName>
</protein>
<proteinExistence type="predicted"/>
<gene>
    <name evidence="1" type="ORF">SE15_08475</name>
</gene>
<comment type="caution">
    <text evidence="1">The sequence shown here is derived from an EMBL/GenBank/DDBJ whole genome shotgun (WGS) entry which is preliminary data.</text>
</comment>
<dbReference type="EMBL" id="LGKO01000004">
    <property type="protein sequence ID" value="KPL83262.1"/>
    <property type="molecule type" value="Genomic_DNA"/>
</dbReference>
<name>A0A0P6XS78_9CHLR</name>
<dbReference type="Proteomes" id="UP000050544">
    <property type="component" value="Unassembled WGS sequence"/>
</dbReference>
<evidence type="ECO:0000313" key="1">
    <source>
        <dbReference type="EMBL" id="KPL83262.1"/>
    </source>
</evidence>
<sequence>MPSVIIHLNNEDPVLGEIDALPAPTDYLIIVKNPRKRDGKDLHYIEANVTTVIWPVSRINFIEVLPAAEEEEVISFVRE</sequence>
<dbReference type="OrthoDB" id="162877at2"/>
<dbReference type="AlphaFoldDB" id="A0A0P6XS78"/>
<reference evidence="1 2" key="1">
    <citation type="submission" date="2015-07" db="EMBL/GenBank/DDBJ databases">
        <title>Whole genome sequence of Thermanaerothrix daxensis DSM 23592.</title>
        <authorList>
            <person name="Hemp J."/>
            <person name="Ward L.M."/>
            <person name="Pace L.A."/>
            <person name="Fischer W.W."/>
        </authorList>
    </citation>
    <scope>NUCLEOTIDE SEQUENCE [LARGE SCALE GENOMIC DNA]</scope>
    <source>
        <strain evidence="1 2">GNS-1</strain>
    </source>
</reference>
<dbReference type="STRING" id="869279.SE15_08475"/>
<organism evidence="1 2">
    <name type="scientific">Thermanaerothrix daxensis</name>
    <dbReference type="NCBI Taxonomy" id="869279"/>
    <lineage>
        <taxon>Bacteria</taxon>
        <taxon>Bacillati</taxon>
        <taxon>Chloroflexota</taxon>
        <taxon>Anaerolineae</taxon>
        <taxon>Anaerolineales</taxon>
        <taxon>Anaerolineaceae</taxon>
        <taxon>Thermanaerothrix</taxon>
    </lineage>
</organism>
<accession>A0A0P6XS78</accession>
<evidence type="ECO:0000313" key="2">
    <source>
        <dbReference type="Proteomes" id="UP000050544"/>
    </source>
</evidence>
<dbReference type="RefSeq" id="WP_054521676.1">
    <property type="nucleotide sequence ID" value="NZ_LGKO01000004.1"/>
</dbReference>
<keyword evidence="2" id="KW-1185">Reference proteome</keyword>